<gene>
    <name evidence="2" type="ORF">BJY18_002279</name>
</gene>
<feature type="transmembrane region" description="Helical" evidence="1">
    <location>
        <begin position="40"/>
        <end position="59"/>
    </location>
</feature>
<evidence type="ECO:0000313" key="3">
    <source>
        <dbReference type="Proteomes" id="UP000581769"/>
    </source>
</evidence>
<name>A0A840IUZ6_9PSEU</name>
<evidence type="ECO:0000313" key="2">
    <source>
        <dbReference type="EMBL" id="MBB4684794.1"/>
    </source>
</evidence>
<accession>A0A840IUZ6</accession>
<keyword evidence="1" id="KW-0812">Transmembrane</keyword>
<proteinExistence type="predicted"/>
<organism evidence="2 3">
    <name type="scientific">Amycolatopsis jiangsuensis</name>
    <dbReference type="NCBI Taxonomy" id="1181879"/>
    <lineage>
        <taxon>Bacteria</taxon>
        <taxon>Bacillati</taxon>
        <taxon>Actinomycetota</taxon>
        <taxon>Actinomycetes</taxon>
        <taxon>Pseudonocardiales</taxon>
        <taxon>Pseudonocardiaceae</taxon>
        <taxon>Amycolatopsis</taxon>
    </lineage>
</organism>
<sequence>MLELIGVLLVVQGGGGLINRLAGSAGPGWFVQLRLLPPSLHLAASVVVLVAGVALLFAVQAAKRRRGSS</sequence>
<protein>
    <submittedName>
        <fullName evidence="2">Uncharacterized membrane protein YjjP (DUF1212 family)</fullName>
    </submittedName>
</protein>
<keyword evidence="1" id="KW-0472">Membrane</keyword>
<dbReference type="EMBL" id="JACHMG010000001">
    <property type="protein sequence ID" value="MBB4684794.1"/>
    <property type="molecule type" value="Genomic_DNA"/>
</dbReference>
<dbReference type="RefSeq" id="WP_184779917.1">
    <property type="nucleotide sequence ID" value="NZ_JACHMG010000001.1"/>
</dbReference>
<dbReference type="AlphaFoldDB" id="A0A840IUZ6"/>
<reference evidence="2 3" key="1">
    <citation type="submission" date="2020-08" db="EMBL/GenBank/DDBJ databases">
        <title>Sequencing the genomes of 1000 actinobacteria strains.</title>
        <authorList>
            <person name="Klenk H.-P."/>
        </authorList>
    </citation>
    <scope>NUCLEOTIDE SEQUENCE [LARGE SCALE GENOMIC DNA]</scope>
    <source>
        <strain evidence="2 3">DSM 45859</strain>
    </source>
</reference>
<evidence type="ECO:0000256" key="1">
    <source>
        <dbReference type="SAM" id="Phobius"/>
    </source>
</evidence>
<comment type="caution">
    <text evidence="2">The sequence shown here is derived from an EMBL/GenBank/DDBJ whole genome shotgun (WGS) entry which is preliminary data.</text>
</comment>
<keyword evidence="1" id="KW-1133">Transmembrane helix</keyword>
<dbReference type="Proteomes" id="UP000581769">
    <property type="component" value="Unassembled WGS sequence"/>
</dbReference>
<keyword evidence="3" id="KW-1185">Reference proteome</keyword>